<comment type="function">
    <text evidence="1 11">Catalyzes the NADPH-dependent reduction of ketopantoate into pantoic acid.</text>
</comment>
<comment type="pathway">
    <text evidence="2 11">Cofactor biosynthesis; (R)-pantothenate biosynthesis; (R)-pantoate from 3-methyl-2-oxobutanoate: step 2/2.</text>
</comment>
<feature type="domain" description="Ketopantoate reductase N-terminal" evidence="12">
    <location>
        <begin position="3"/>
        <end position="144"/>
    </location>
</feature>
<reference evidence="14 15" key="1">
    <citation type="submission" date="2023-07" db="EMBL/GenBank/DDBJ databases">
        <title>Genomic Encyclopedia of Type Strains, Phase IV (KMG-IV): sequencing the most valuable type-strain genomes for metagenomic binning, comparative biology and taxonomic classification.</title>
        <authorList>
            <person name="Goeker M."/>
        </authorList>
    </citation>
    <scope>NUCLEOTIDE SEQUENCE [LARGE SCALE GENOMIC DNA]</scope>
    <source>
        <strain evidence="14 15">DSM 17723</strain>
    </source>
</reference>
<dbReference type="InterPro" id="IPR008927">
    <property type="entry name" value="6-PGluconate_DH-like_C_sf"/>
</dbReference>
<dbReference type="InterPro" id="IPR013752">
    <property type="entry name" value="KPA_reductase"/>
</dbReference>
<evidence type="ECO:0000256" key="2">
    <source>
        <dbReference type="ARBA" id="ARBA00004994"/>
    </source>
</evidence>
<dbReference type="NCBIfam" id="TIGR00745">
    <property type="entry name" value="apbA_panE"/>
    <property type="match status" value="1"/>
</dbReference>
<evidence type="ECO:0000313" key="14">
    <source>
        <dbReference type="EMBL" id="MDQ0227066.1"/>
    </source>
</evidence>
<dbReference type="SUPFAM" id="SSF51735">
    <property type="entry name" value="NAD(P)-binding Rossmann-fold domains"/>
    <property type="match status" value="1"/>
</dbReference>
<evidence type="ECO:0000256" key="3">
    <source>
        <dbReference type="ARBA" id="ARBA00007870"/>
    </source>
</evidence>
<evidence type="ECO:0000256" key="7">
    <source>
        <dbReference type="ARBA" id="ARBA00022857"/>
    </source>
</evidence>
<dbReference type="PANTHER" id="PTHR43765:SF2">
    <property type="entry name" value="2-DEHYDROPANTOATE 2-REDUCTASE"/>
    <property type="match status" value="1"/>
</dbReference>
<comment type="caution">
    <text evidence="14">The sequence shown here is derived from an EMBL/GenBank/DDBJ whole genome shotgun (WGS) entry which is preliminary data.</text>
</comment>
<evidence type="ECO:0000256" key="1">
    <source>
        <dbReference type="ARBA" id="ARBA00002919"/>
    </source>
</evidence>
<dbReference type="Gene3D" id="3.40.50.720">
    <property type="entry name" value="NAD(P)-binding Rossmann-like Domain"/>
    <property type="match status" value="1"/>
</dbReference>
<dbReference type="Pfam" id="PF02558">
    <property type="entry name" value="ApbA"/>
    <property type="match status" value="1"/>
</dbReference>
<dbReference type="InterPro" id="IPR013332">
    <property type="entry name" value="KPR_N"/>
</dbReference>
<dbReference type="NCBIfam" id="NF005093">
    <property type="entry name" value="PRK06522.2-4"/>
    <property type="match status" value="1"/>
</dbReference>
<evidence type="ECO:0000256" key="9">
    <source>
        <dbReference type="ARBA" id="ARBA00032024"/>
    </source>
</evidence>
<evidence type="ECO:0000256" key="10">
    <source>
        <dbReference type="ARBA" id="ARBA00048793"/>
    </source>
</evidence>
<evidence type="ECO:0000313" key="15">
    <source>
        <dbReference type="Proteomes" id="UP001232245"/>
    </source>
</evidence>
<evidence type="ECO:0000256" key="8">
    <source>
        <dbReference type="ARBA" id="ARBA00023002"/>
    </source>
</evidence>
<sequence length="296" mass="33511">MKIGIIGAGSLGLLYAFYLTKLQNQITLYTNREEQAEEIRRNGLTLIKNDISFNISINADSSSEYKEDFLIVTVKQYHLDKIAATLKKHSPKMILFLQNGMGHLDILSTLSKEHQIIIGVSEHGALKVNNHTVIHSGIGKTKIAFYQMREKGINKLNTLTSINEGDFSFETVDSWKDMLIEKLMVNAAINPLTALLRVRNGALIENHYYKEMLMSLFNEIIQVLDVHNGEQMLQHVLHICEKTSENESSMYKDIQMGSKTEIDAILGFVVKRAKQKNVNIPLTLFLYNAIKGIEAK</sequence>
<accession>A0ABT9Z484</accession>
<feature type="domain" description="Ketopantoate reductase C-terminal" evidence="13">
    <location>
        <begin position="177"/>
        <end position="294"/>
    </location>
</feature>
<name>A0ABT9Z484_9BACI</name>
<evidence type="ECO:0000259" key="13">
    <source>
        <dbReference type="Pfam" id="PF08546"/>
    </source>
</evidence>
<keyword evidence="6 11" id="KW-0566">Pantothenate biosynthesis</keyword>
<dbReference type="Gene3D" id="1.10.1040.10">
    <property type="entry name" value="N-(1-d-carboxylethyl)-l-norvaline Dehydrogenase, domain 2"/>
    <property type="match status" value="1"/>
</dbReference>
<dbReference type="Proteomes" id="UP001232245">
    <property type="component" value="Unassembled WGS sequence"/>
</dbReference>
<evidence type="ECO:0000259" key="12">
    <source>
        <dbReference type="Pfam" id="PF02558"/>
    </source>
</evidence>
<evidence type="ECO:0000256" key="4">
    <source>
        <dbReference type="ARBA" id="ARBA00013014"/>
    </source>
</evidence>
<evidence type="ECO:0000256" key="6">
    <source>
        <dbReference type="ARBA" id="ARBA00022655"/>
    </source>
</evidence>
<comment type="catalytic activity">
    <reaction evidence="10 11">
        <text>(R)-pantoate + NADP(+) = 2-dehydropantoate + NADPH + H(+)</text>
        <dbReference type="Rhea" id="RHEA:16233"/>
        <dbReference type="ChEBI" id="CHEBI:11561"/>
        <dbReference type="ChEBI" id="CHEBI:15378"/>
        <dbReference type="ChEBI" id="CHEBI:15980"/>
        <dbReference type="ChEBI" id="CHEBI:57783"/>
        <dbReference type="ChEBI" id="CHEBI:58349"/>
        <dbReference type="EC" id="1.1.1.169"/>
    </reaction>
</comment>
<gene>
    <name evidence="14" type="ORF">J2S02_003411</name>
</gene>
<keyword evidence="8 11" id="KW-0560">Oxidoreductase</keyword>
<keyword evidence="15" id="KW-1185">Reference proteome</keyword>
<organism evidence="14 15">
    <name type="scientific">Metabacillus niabensis</name>
    <dbReference type="NCBI Taxonomy" id="324854"/>
    <lineage>
        <taxon>Bacteria</taxon>
        <taxon>Bacillati</taxon>
        <taxon>Bacillota</taxon>
        <taxon>Bacilli</taxon>
        <taxon>Bacillales</taxon>
        <taxon>Bacillaceae</taxon>
        <taxon>Metabacillus</taxon>
    </lineage>
</organism>
<evidence type="ECO:0000256" key="5">
    <source>
        <dbReference type="ARBA" id="ARBA00019465"/>
    </source>
</evidence>
<dbReference type="Pfam" id="PF08546">
    <property type="entry name" value="ApbA_C"/>
    <property type="match status" value="1"/>
</dbReference>
<dbReference type="PANTHER" id="PTHR43765">
    <property type="entry name" value="2-DEHYDROPANTOATE 2-REDUCTASE-RELATED"/>
    <property type="match status" value="1"/>
</dbReference>
<dbReference type="SUPFAM" id="SSF48179">
    <property type="entry name" value="6-phosphogluconate dehydrogenase C-terminal domain-like"/>
    <property type="match status" value="1"/>
</dbReference>
<dbReference type="InterPro" id="IPR050838">
    <property type="entry name" value="Ketopantoate_reductase"/>
</dbReference>
<protein>
    <recommendedName>
        <fullName evidence="5 11">2-dehydropantoate 2-reductase</fullName>
        <ecNumber evidence="4 11">1.1.1.169</ecNumber>
    </recommendedName>
    <alternativeName>
        <fullName evidence="9 11">Ketopantoate reductase</fullName>
    </alternativeName>
</protein>
<dbReference type="InterPro" id="IPR003710">
    <property type="entry name" value="ApbA"/>
</dbReference>
<comment type="similarity">
    <text evidence="3 11">Belongs to the ketopantoate reductase family.</text>
</comment>
<dbReference type="InterPro" id="IPR013328">
    <property type="entry name" value="6PGD_dom2"/>
</dbReference>
<dbReference type="EC" id="1.1.1.169" evidence="4 11"/>
<dbReference type="RefSeq" id="WP_174879359.1">
    <property type="nucleotide sequence ID" value="NZ_CADEPK010000014.1"/>
</dbReference>
<dbReference type="EMBL" id="JAUSTZ010000007">
    <property type="protein sequence ID" value="MDQ0227066.1"/>
    <property type="molecule type" value="Genomic_DNA"/>
</dbReference>
<dbReference type="GO" id="GO:0008677">
    <property type="term" value="F:2-dehydropantoate 2-reductase activity"/>
    <property type="evidence" value="ECO:0007669"/>
    <property type="project" value="UniProtKB-EC"/>
</dbReference>
<dbReference type="InterPro" id="IPR036291">
    <property type="entry name" value="NAD(P)-bd_dom_sf"/>
</dbReference>
<proteinExistence type="inferred from homology"/>
<keyword evidence="7 11" id="KW-0521">NADP</keyword>
<evidence type="ECO:0000256" key="11">
    <source>
        <dbReference type="RuleBase" id="RU362068"/>
    </source>
</evidence>